<gene>
    <name evidence="1" type="ORF">GCM10010307_17810</name>
</gene>
<keyword evidence="2" id="KW-1185">Reference proteome</keyword>
<evidence type="ECO:0000313" key="2">
    <source>
        <dbReference type="Proteomes" id="UP001500151"/>
    </source>
</evidence>
<sequence>MKTAESVPDLDIRCDGVRLPPDARLDVESVTVLEDLDALSMFTLTLRNWDSERLTVSWSDSPLFAVGTEVRISLGFIGDLHPVMTGEVTSLEPAFTAGRLPRLTVRGYDYRHRLARGQRTRTFTRTKDSAIARQLAREAGLRAEVTDTGTGLDYVVQNNQTDLEFLQKRARLIGYEVHVRDKVLYFRPPQHGRPPSQKLRVGDDISEFTPRLRTLTQVREHSVRGWDVARKQAVVATVEAGQESTTMGGTATGPRQADRAFGRAASVSTDLPVPNRDRADQMARGQFDDLALTYITGEAECEGQPRLHAGEVVDIQGAGTTFSGPYYLTSVSHSVTAAEGYRTSLQVRRNAA</sequence>
<comment type="caution">
    <text evidence="1">The sequence shown here is derived from an EMBL/GenBank/DDBJ whole genome shotgun (WGS) entry which is preliminary data.</text>
</comment>
<protein>
    <recommendedName>
        <fullName evidence="3">Phage late control D family protein</fullName>
    </recommendedName>
</protein>
<name>A0ABN3QJJ9_9ACTN</name>
<dbReference type="EMBL" id="BAAASJ010000020">
    <property type="protein sequence ID" value="GAA2628168.1"/>
    <property type="molecule type" value="Genomic_DNA"/>
</dbReference>
<accession>A0ABN3QJJ9</accession>
<reference evidence="1 2" key="1">
    <citation type="journal article" date="2019" name="Int. J. Syst. Evol. Microbiol.">
        <title>The Global Catalogue of Microorganisms (GCM) 10K type strain sequencing project: providing services to taxonomists for standard genome sequencing and annotation.</title>
        <authorList>
            <consortium name="The Broad Institute Genomics Platform"/>
            <consortium name="The Broad Institute Genome Sequencing Center for Infectious Disease"/>
            <person name="Wu L."/>
            <person name="Ma J."/>
        </authorList>
    </citation>
    <scope>NUCLEOTIDE SEQUENCE [LARGE SCALE GENOMIC DNA]</scope>
    <source>
        <strain evidence="1 2">JCM 4524</strain>
    </source>
</reference>
<dbReference type="RefSeq" id="WP_344388779.1">
    <property type="nucleotide sequence ID" value="NZ_BAAASJ010000020.1"/>
</dbReference>
<evidence type="ECO:0008006" key="3">
    <source>
        <dbReference type="Google" id="ProtNLM"/>
    </source>
</evidence>
<dbReference type="SUPFAM" id="SSF69279">
    <property type="entry name" value="Phage tail proteins"/>
    <property type="match status" value="1"/>
</dbReference>
<organism evidence="1 2">
    <name type="scientific">Streptomyces vastus</name>
    <dbReference type="NCBI Taxonomy" id="285451"/>
    <lineage>
        <taxon>Bacteria</taxon>
        <taxon>Bacillati</taxon>
        <taxon>Actinomycetota</taxon>
        <taxon>Actinomycetes</taxon>
        <taxon>Kitasatosporales</taxon>
        <taxon>Streptomycetaceae</taxon>
        <taxon>Streptomyces</taxon>
    </lineage>
</organism>
<dbReference type="Proteomes" id="UP001500151">
    <property type="component" value="Unassembled WGS sequence"/>
</dbReference>
<evidence type="ECO:0000313" key="1">
    <source>
        <dbReference type="EMBL" id="GAA2628168.1"/>
    </source>
</evidence>
<dbReference type="Pfam" id="PF05954">
    <property type="entry name" value="Phage_GPD"/>
    <property type="match status" value="1"/>
</dbReference>
<proteinExistence type="predicted"/>